<accession>A0ABV9ZGH1</accession>
<evidence type="ECO:0000256" key="3">
    <source>
        <dbReference type="ARBA" id="ARBA00022989"/>
    </source>
</evidence>
<organism evidence="7 8">
    <name type="scientific">Actinomycetospora rhizophila</name>
    <dbReference type="NCBI Taxonomy" id="1416876"/>
    <lineage>
        <taxon>Bacteria</taxon>
        <taxon>Bacillati</taxon>
        <taxon>Actinomycetota</taxon>
        <taxon>Actinomycetes</taxon>
        <taxon>Pseudonocardiales</taxon>
        <taxon>Pseudonocardiaceae</taxon>
        <taxon>Actinomycetospora</taxon>
    </lineage>
</organism>
<dbReference type="PROSITE" id="PS00217">
    <property type="entry name" value="SUGAR_TRANSPORT_2"/>
    <property type="match status" value="1"/>
</dbReference>
<dbReference type="EMBL" id="JBHSKG010000006">
    <property type="protein sequence ID" value="MFC5139380.1"/>
    <property type="molecule type" value="Genomic_DNA"/>
</dbReference>
<comment type="subcellular location">
    <subcellularLocation>
        <location evidence="1">Cell membrane</location>
        <topology evidence="1">Multi-pass membrane protein</topology>
    </subcellularLocation>
</comment>
<dbReference type="SUPFAM" id="SSF103473">
    <property type="entry name" value="MFS general substrate transporter"/>
    <property type="match status" value="1"/>
</dbReference>
<evidence type="ECO:0000313" key="7">
    <source>
        <dbReference type="EMBL" id="MFC5139380.1"/>
    </source>
</evidence>
<feature type="transmembrane region" description="Helical" evidence="5">
    <location>
        <begin position="16"/>
        <end position="35"/>
    </location>
</feature>
<feature type="transmembrane region" description="Helical" evidence="5">
    <location>
        <begin position="173"/>
        <end position="193"/>
    </location>
</feature>
<dbReference type="PROSITE" id="PS50850">
    <property type="entry name" value="MFS"/>
    <property type="match status" value="1"/>
</dbReference>
<feature type="transmembrane region" description="Helical" evidence="5">
    <location>
        <begin position="278"/>
        <end position="299"/>
    </location>
</feature>
<feature type="transmembrane region" description="Helical" evidence="5">
    <location>
        <begin position="111"/>
        <end position="132"/>
    </location>
</feature>
<dbReference type="InterPro" id="IPR005829">
    <property type="entry name" value="Sugar_transporter_CS"/>
</dbReference>
<comment type="caution">
    <text evidence="7">The sequence shown here is derived from an EMBL/GenBank/DDBJ whole genome shotgun (WGS) entry which is preliminary data.</text>
</comment>
<evidence type="ECO:0000259" key="6">
    <source>
        <dbReference type="PROSITE" id="PS50850"/>
    </source>
</evidence>
<dbReference type="InterPro" id="IPR036259">
    <property type="entry name" value="MFS_trans_sf"/>
</dbReference>
<feature type="transmembrane region" description="Helical" evidence="5">
    <location>
        <begin position="334"/>
        <end position="364"/>
    </location>
</feature>
<keyword evidence="8" id="KW-1185">Reference proteome</keyword>
<keyword evidence="2 5" id="KW-0812">Transmembrane</keyword>
<keyword evidence="3 5" id="KW-1133">Transmembrane helix</keyword>
<dbReference type="Pfam" id="PF07690">
    <property type="entry name" value="MFS_1"/>
    <property type="match status" value="1"/>
</dbReference>
<dbReference type="PANTHER" id="PTHR23508:SF10">
    <property type="entry name" value="CARBOXYLIC ACID TRANSPORTER PROTEIN HOMOLOG"/>
    <property type="match status" value="1"/>
</dbReference>
<evidence type="ECO:0000256" key="4">
    <source>
        <dbReference type="ARBA" id="ARBA00023136"/>
    </source>
</evidence>
<dbReference type="PANTHER" id="PTHR23508">
    <property type="entry name" value="CARBOXYLIC ACID TRANSPORTER PROTEIN HOMOLOG"/>
    <property type="match status" value="1"/>
</dbReference>
<feature type="transmembrane region" description="Helical" evidence="5">
    <location>
        <begin position="55"/>
        <end position="76"/>
    </location>
</feature>
<sequence length="441" mass="45063">MPSSGPGRDPATARRIVLAIALCTIFVDGYDLFVHGTVTPALLAYREWGLTPPDVGLIGAVTFAGMLVGALGAGVLTDVLGRRRILIWAVVLFSVAMGVSAAAPTPLVFGAARFVAGIGLGGVTPTAIALAVEFAPAGRRQMYNAVACCGGAFGGVIAALVGVVVIPALGFRAMFWIGTLPLLVLLPLALRLLPESPSYLLARGRPDEARRIAERHGLLLEEPAEDPGSPRRSFARLFARHRLRPTLLFAGASFCGLLLAYGLGSWLPAIMARAGYGLGPSILFLLALNLGAIGGALAGARLADRIGSKPVVVSAFCASALAIGLLGLQPPVAVSYVLVAVAGMGSIGAQFLVNGYVAALYPAAVRASALGWANGIGRLGAILGPYLGGIVLGAALGLAWNFWVFAVVAALGALVCSALPATRPAVTPPVAVIDDEQRSTV</sequence>
<keyword evidence="4 5" id="KW-0472">Membrane</keyword>
<dbReference type="Proteomes" id="UP001596175">
    <property type="component" value="Unassembled WGS sequence"/>
</dbReference>
<dbReference type="CDD" id="cd17365">
    <property type="entry name" value="MFS_PcaK_like"/>
    <property type="match status" value="1"/>
</dbReference>
<feature type="transmembrane region" description="Helical" evidence="5">
    <location>
        <begin position="376"/>
        <end position="396"/>
    </location>
</feature>
<feature type="transmembrane region" description="Helical" evidence="5">
    <location>
        <begin position="311"/>
        <end position="328"/>
    </location>
</feature>
<dbReference type="InterPro" id="IPR011701">
    <property type="entry name" value="MFS"/>
</dbReference>
<feature type="transmembrane region" description="Helical" evidence="5">
    <location>
        <begin position="246"/>
        <end position="266"/>
    </location>
</feature>
<feature type="transmembrane region" description="Helical" evidence="5">
    <location>
        <begin position="402"/>
        <end position="421"/>
    </location>
</feature>
<proteinExistence type="predicted"/>
<evidence type="ECO:0000313" key="8">
    <source>
        <dbReference type="Proteomes" id="UP001596175"/>
    </source>
</evidence>
<feature type="domain" description="Major facilitator superfamily (MFS) profile" evidence="6">
    <location>
        <begin position="17"/>
        <end position="424"/>
    </location>
</feature>
<evidence type="ECO:0000256" key="1">
    <source>
        <dbReference type="ARBA" id="ARBA00004651"/>
    </source>
</evidence>
<evidence type="ECO:0000256" key="5">
    <source>
        <dbReference type="SAM" id="Phobius"/>
    </source>
</evidence>
<reference evidence="8" key="1">
    <citation type="journal article" date="2019" name="Int. J. Syst. Evol. Microbiol.">
        <title>The Global Catalogue of Microorganisms (GCM) 10K type strain sequencing project: providing services to taxonomists for standard genome sequencing and annotation.</title>
        <authorList>
            <consortium name="The Broad Institute Genomics Platform"/>
            <consortium name="The Broad Institute Genome Sequencing Center for Infectious Disease"/>
            <person name="Wu L."/>
            <person name="Ma J."/>
        </authorList>
    </citation>
    <scope>NUCLEOTIDE SEQUENCE [LARGE SCALE GENOMIC DNA]</scope>
    <source>
        <strain evidence="8">XZYJ18</strain>
    </source>
</reference>
<dbReference type="InterPro" id="IPR020846">
    <property type="entry name" value="MFS_dom"/>
</dbReference>
<gene>
    <name evidence="7" type="ORF">ACFPK1_14150</name>
</gene>
<dbReference type="Gene3D" id="1.20.1250.20">
    <property type="entry name" value="MFS general substrate transporter like domains"/>
    <property type="match status" value="1"/>
</dbReference>
<evidence type="ECO:0000256" key="2">
    <source>
        <dbReference type="ARBA" id="ARBA00022692"/>
    </source>
</evidence>
<protein>
    <submittedName>
        <fullName evidence="7">MFS transporter</fullName>
    </submittedName>
</protein>
<name>A0ABV9ZGH1_9PSEU</name>
<feature type="transmembrane region" description="Helical" evidence="5">
    <location>
        <begin position="85"/>
        <end position="105"/>
    </location>
</feature>
<feature type="transmembrane region" description="Helical" evidence="5">
    <location>
        <begin position="144"/>
        <end position="167"/>
    </location>
</feature>
<dbReference type="RefSeq" id="WP_378021574.1">
    <property type="nucleotide sequence ID" value="NZ_JBHSKG010000006.1"/>
</dbReference>